<feature type="transmembrane region" description="Helical" evidence="1">
    <location>
        <begin position="6"/>
        <end position="25"/>
    </location>
</feature>
<keyword evidence="1" id="KW-1133">Transmembrane helix</keyword>
<protein>
    <submittedName>
        <fullName evidence="2">Per os infection factor-3</fullName>
    </submittedName>
</protein>
<gene>
    <name evidence="2" type="primary">pif-3</name>
</gene>
<keyword evidence="1" id="KW-0812">Transmembrane</keyword>
<evidence type="ECO:0000313" key="2">
    <source>
        <dbReference type="EMBL" id="BBD50800.1"/>
    </source>
</evidence>
<name>A0A2Z6C589_NPVAP</name>
<reference evidence="2" key="1">
    <citation type="submission" date="2018-03" db="EMBL/GenBank/DDBJ databases">
        <title>Whole genome comparison of nucleopolyhedroviruses isolated from saturniine wild silkworms in Asian countries.</title>
        <authorList>
            <person name="Sasaki K."/>
            <person name="Kajiura Z."/>
            <person name="Ponnuvel K.M."/>
            <person name="Kobayashi J."/>
        </authorList>
    </citation>
    <scope>NUCLEOTIDE SEQUENCE</scope>
    <source>
        <strain evidence="2">Manipur</strain>
    </source>
</reference>
<keyword evidence="1" id="KW-0472">Membrane</keyword>
<dbReference type="Pfam" id="PF05006">
    <property type="entry name" value="PIF3"/>
    <property type="match status" value="1"/>
</dbReference>
<organism evidence="2">
    <name type="scientific">Antheraea proylei nucleopolyhedrovirus</name>
    <dbReference type="NCBI Taxonomy" id="2126611"/>
    <lineage>
        <taxon>Viruses</taxon>
        <taxon>Viruses incertae sedis</taxon>
        <taxon>Naldaviricetes</taxon>
        <taxon>Lefavirales</taxon>
        <taxon>Baculoviridae</taxon>
        <taxon>Alphabaculovirus</taxon>
        <taxon>Alphabaculovirus anpernyi</taxon>
    </lineage>
</organism>
<proteinExistence type="predicted"/>
<dbReference type="EMBL" id="LC375539">
    <property type="protein sequence ID" value="BBD50800.1"/>
    <property type="molecule type" value="Genomic_DNA"/>
</dbReference>
<dbReference type="InterPro" id="IPR007703">
    <property type="entry name" value="PIF3"/>
</dbReference>
<sequence>MPSVWQLLFLIAVVVIVYVFTFGFVQRFMGEDAADARQAASAPPMHFEFQRARGVDCALSQLPCVTDQQCRDICVIASAASGLSCEAGFCSATNALAEAQAPDTGADCDPALGLLRIYAAGGDFVVAQTCVSTYRDLVDDTGTPRPYLCDAGALRFSLDTTPFSPDACTCAAGYERLLFRQTALARTVPVCIPAHSAGLYGRVYT</sequence>
<evidence type="ECO:0000256" key="1">
    <source>
        <dbReference type="SAM" id="Phobius"/>
    </source>
</evidence>
<accession>A0A2Z6C589</accession>